<protein>
    <recommendedName>
        <fullName evidence="3">Reverse transcriptase domain-containing protein</fullName>
    </recommendedName>
</protein>
<gene>
    <name evidence="1" type="ORF">GCM10023165_54460</name>
</gene>
<sequence>MAFFLVRPAWAELERRGHCFVRYADDRNVYVRSRRAGERVMAPLRRLYDKLRLKVNETKSVVAGAFGRKFLWWRNGWRPTAAAGGAIAPSCSTAC</sequence>
<accession>A0ABP8IHG7</accession>
<evidence type="ECO:0000313" key="1">
    <source>
        <dbReference type="EMBL" id="GAA4358932.1"/>
    </source>
</evidence>
<proteinExistence type="predicted"/>
<dbReference type="Proteomes" id="UP001500975">
    <property type="component" value="Unassembled WGS sequence"/>
</dbReference>
<reference evidence="2" key="1">
    <citation type="journal article" date="2019" name="Int. J. Syst. Evol. Microbiol.">
        <title>The Global Catalogue of Microorganisms (GCM) 10K type strain sequencing project: providing services to taxonomists for standard genome sequencing and annotation.</title>
        <authorList>
            <consortium name="The Broad Institute Genomics Platform"/>
            <consortium name="The Broad Institute Genome Sequencing Center for Infectious Disease"/>
            <person name="Wu L."/>
            <person name="Ma J."/>
        </authorList>
    </citation>
    <scope>NUCLEOTIDE SEQUENCE [LARGE SCALE GENOMIC DNA]</scope>
    <source>
        <strain evidence="2">JCM 17804</strain>
    </source>
</reference>
<evidence type="ECO:0000313" key="2">
    <source>
        <dbReference type="Proteomes" id="UP001500975"/>
    </source>
</evidence>
<keyword evidence="2" id="KW-1185">Reference proteome</keyword>
<comment type="caution">
    <text evidence="1">The sequence shown here is derived from an EMBL/GenBank/DDBJ whole genome shotgun (WGS) entry which is preliminary data.</text>
</comment>
<dbReference type="EMBL" id="BAABGJ010000081">
    <property type="protein sequence ID" value="GAA4358932.1"/>
    <property type="molecule type" value="Genomic_DNA"/>
</dbReference>
<organism evidence="1 2">
    <name type="scientific">Variovorax defluvii</name>
    <dbReference type="NCBI Taxonomy" id="913761"/>
    <lineage>
        <taxon>Bacteria</taxon>
        <taxon>Pseudomonadati</taxon>
        <taxon>Pseudomonadota</taxon>
        <taxon>Betaproteobacteria</taxon>
        <taxon>Burkholderiales</taxon>
        <taxon>Comamonadaceae</taxon>
        <taxon>Variovorax</taxon>
    </lineage>
</organism>
<evidence type="ECO:0008006" key="3">
    <source>
        <dbReference type="Google" id="ProtNLM"/>
    </source>
</evidence>
<dbReference type="InterPro" id="IPR043502">
    <property type="entry name" value="DNA/RNA_pol_sf"/>
</dbReference>
<name>A0ABP8IHG7_9BURK</name>
<dbReference type="SUPFAM" id="SSF56672">
    <property type="entry name" value="DNA/RNA polymerases"/>
    <property type="match status" value="1"/>
</dbReference>